<dbReference type="Gene3D" id="3.40.1360.10">
    <property type="match status" value="1"/>
</dbReference>
<evidence type="ECO:0000256" key="11">
    <source>
        <dbReference type="SAM" id="MobiDB-lite"/>
    </source>
</evidence>
<feature type="compositionally biased region" description="Acidic residues" evidence="11">
    <location>
        <begin position="1160"/>
        <end position="1169"/>
    </location>
</feature>
<dbReference type="GO" id="GO:0000228">
    <property type="term" value="C:nuclear chromosome"/>
    <property type="evidence" value="ECO:0007669"/>
    <property type="project" value="TreeGrafter"/>
</dbReference>
<dbReference type="Proteomes" id="UP000723463">
    <property type="component" value="Unassembled WGS sequence"/>
</dbReference>
<evidence type="ECO:0000313" key="15">
    <source>
        <dbReference type="Proteomes" id="UP000723463"/>
    </source>
</evidence>
<keyword evidence="15" id="KW-1185">Reference proteome</keyword>
<feature type="active site" description="O-(5'-phospho-DNA)-tyrosine intermediate" evidence="10">
    <location>
        <position position="1058"/>
    </location>
</feature>
<dbReference type="InterPro" id="IPR036388">
    <property type="entry name" value="WH-like_DNA-bd_sf"/>
</dbReference>
<dbReference type="GO" id="GO:0005524">
    <property type="term" value="F:ATP binding"/>
    <property type="evidence" value="ECO:0007669"/>
    <property type="project" value="InterPro"/>
</dbReference>
<organism evidence="14 15">
    <name type="scientific">Mortierella hygrophila</name>
    <dbReference type="NCBI Taxonomy" id="979708"/>
    <lineage>
        <taxon>Eukaryota</taxon>
        <taxon>Fungi</taxon>
        <taxon>Fungi incertae sedis</taxon>
        <taxon>Mucoromycota</taxon>
        <taxon>Mortierellomycotina</taxon>
        <taxon>Mortierellomycetes</taxon>
        <taxon>Mortierellales</taxon>
        <taxon>Mortierellaceae</taxon>
        <taxon>Mortierella</taxon>
    </lineage>
</organism>
<dbReference type="PANTHER" id="PTHR10848:SF0">
    <property type="entry name" value="MEIOTIC RECOMBINATION PROTEIN SPO11"/>
    <property type="match status" value="1"/>
</dbReference>
<comment type="cofactor">
    <cofactor evidence="2">
        <name>Mg(2+)</name>
        <dbReference type="ChEBI" id="CHEBI:18420"/>
    </cofactor>
</comment>
<dbReference type="EMBL" id="JAAAXW010000321">
    <property type="protein sequence ID" value="KAF9538247.1"/>
    <property type="molecule type" value="Genomic_DNA"/>
</dbReference>
<keyword evidence="9 10" id="KW-0413">Isomerase</keyword>
<feature type="region of interest" description="Disordered" evidence="11">
    <location>
        <begin position="1450"/>
        <end position="1475"/>
    </location>
</feature>
<dbReference type="Pfam" id="PF04406">
    <property type="entry name" value="TP6A_N"/>
    <property type="match status" value="1"/>
</dbReference>
<evidence type="ECO:0000256" key="2">
    <source>
        <dbReference type="ARBA" id="ARBA00001946"/>
    </source>
</evidence>
<evidence type="ECO:0000313" key="14">
    <source>
        <dbReference type="EMBL" id="KAF9538247.1"/>
    </source>
</evidence>
<dbReference type="GO" id="GO:0046872">
    <property type="term" value="F:metal ion binding"/>
    <property type="evidence" value="ECO:0007669"/>
    <property type="project" value="UniProtKB-KW"/>
</dbReference>
<dbReference type="GO" id="GO:0003677">
    <property type="term" value="F:DNA binding"/>
    <property type="evidence" value="ECO:0007669"/>
    <property type="project" value="UniProtKB-UniRule"/>
</dbReference>
<dbReference type="InterPro" id="IPR002815">
    <property type="entry name" value="Spo11/TopoVI_A"/>
</dbReference>
<dbReference type="SUPFAM" id="SSF56726">
    <property type="entry name" value="DNA topoisomerase IV, alpha subunit"/>
    <property type="match status" value="2"/>
</dbReference>
<dbReference type="InterPro" id="IPR013049">
    <property type="entry name" value="Spo11/TopoVI_A_N"/>
</dbReference>
<keyword evidence="5" id="KW-0479">Metal-binding</keyword>
<evidence type="ECO:0000259" key="13">
    <source>
        <dbReference type="Pfam" id="PF21180"/>
    </source>
</evidence>
<accession>A0A9P6EZ34</accession>
<evidence type="ECO:0000256" key="5">
    <source>
        <dbReference type="ARBA" id="ARBA00022723"/>
    </source>
</evidence>
<gene>
    <name evidence="14" type="primary">SPO11_2</name>
    <name evidence="14" type="ORF">EC957_007053</name>
</gene>
<dbReference type="PANTHER" id="PTHR10848">
    <property type="entry name" value="MEIOTIC RECOMBINATION PROTEIN SPO11"/>
    <property type="match status" value="1"/>
</dbReference>
<evidence type="ECO:0000256" key="8">
    <source>
        <dbReference type="ARBA" id="ARBA00023125"/>
    </source>
</evidence>
<name>A0A9P6EZ34_9FUNG</name>
<proteinExistence type="inferred from homology"/>
<protein>
    <recommendedName>
        <fullName evidence="4">DNA topoisomerase (ATP-hydrolyzing)</fullName>
        <ecNumber evidence="4">5.6.2.2</ecNumber>
    </recommendedName>
</protein>
<feature type="domain" description="Topoisomerase 6 subunit A/Spo11 TOPRIM" evidence="13">
    <location>
        <begin position="1299"/>
        <end position="1351"/>
    </location>
</feature>
<sequence length="1500" mass="166757">MKQDFLDISELVAHLHPYFSPADFLSCVQLNSTWNKTFIPFLWGSIDDSAQSWGEILLQITDPRPQPPPTAAINAATGGHHIRELKINQALVLEAASRKETCTSLHTLVLDLGQNAEGPGLEHLLPPPGPSVIVYPPDWGTAPALEPTISVGVFEDAPSSVFGGFGAAPADVLDAAAGGFGIAPAVASAATGASGAAPALKYPDPPQEPNVELSEPLFPGHLELADFRTTTLDERVTPESKMARLVRLHTSKSRWQGLWELRGDVQDWNTVFRYIASTVVWGIGDECLRQDVVLLLKDRCLSLETFRAFLYCFIDERYIRYMRYMRYMPGIRGKGPINQFLITHRHLREFDSIKNFIKVDEMLREPWTYMGLEWLTCRIAGLDRLTPMEEGTVARIMASGYSDGLSEEETGVVEKFNRCRAQQRGEYKSGSAEVYVGEDGEEYLRYDPPMFDTLELTLESGLSRLGALKDLEMFGFECLNHKIGKAEMAWMAKSWPKLNLMYGLNDERLYVIEHDKEREALREYFTKLQPNVVHDRAAGTIMMKVSSRAVIPQSRQQTQAQRIYQECSSAIGTDELKMPLGPGTSRTSEEEEVECILSGSTGGEGVCPSRSWDACYPLTVDEWSRTMNQREEVSNDVSKGYEMEQDVTDSFPYSDEYLPSGDNFGGAGHQVLLQSLQAEEEFEQGSGRVNSFCFGVYETDGSQGVAVWSPELDVPDLTIPLPDGSAEWIHESYFDDRTTSKGPSSGGSFEWGSTDRTGPVNGGEICGNQGWQDEYSSGSSSSASMWKRSIWKDIETSHQSFQNKQQQRRLCGNGEDGSVLDMQQKVDDDLFEAVTMRTVGLLGTSTSAKPTTPIPSTTSRATEFVSTTEQPRDWILEQLEGLASRFLYDLSLGERPVNELASRTRMDAVVYDQEVGVIRRRRGRASEAVVDRSRDDDVGATGLLEDETMERIAREEGEGEEGEEKMYTANSGKRRKAAAGSEAKGGTKRKRDEKSIKDMLYDTFDAINITKSSIPWPPPPSPSSSPFTQRAVRIIRATELIHENVSKDTIYSKRDMYYRDVMAFGSQTAVDGIVEDLACTFEVPRSSLNVVAGIRSVVFGSIRTLVKALGRQKSVAVDDNGGEDSGASEQLLWLQEEIANSPFSMTQTLSNSLMTKEHGEGEEEEEDDSLDSRFSQTSYNTLVPIPIRFSDIVEIEIHPRTRFVLVIEKEATLSNLISLGFCETHGPCILLTSKGFPDQVARQLLKALSEMILDKVYIRRFPSPPPGLGDSCNDGGSAKIKSSAEVLSPYQSAFQSPPLEIPLVALMDCDPHGIEIYLTYRCGSINSAYENANLAVPALKYLGQFPSDWDLFLNSRPIDALPDGKPPQWQEQDEENDEEREIMRLRARFKEMLIPLTAKDRTKLERLTTTHPYICQHARWRDQIGKMLEADAKTEIQSLHLLDYSCAGSGASVTDEGNKDEIGGGRNTRGAEEGGELAVSSSSALVLYLQRKLQDPESWL</sequence>
<comment type="caution">
    <text evidence="14">The sequence shown here is derived from an EMBL/GenBank/DDBJ whole genome shotgun (WGS) entry which is preliminary data.</text>
</comment>
<dbReference type="InterPro" id="IPR034136">
    <property type="entry name" value="TOPRIM_Topo6A/Spo11"/>
</dbReference>
<evidence type="ECO:0000256" key="4">
    <source>
        <dbReference type="ARBA" id="ARBA00012895"/>
    </source>
</evidence>
<dbReference type="PROSITE" id="PS52041">
    <property type="entry name" value="TOPO_IIB"/>
    <property type="match status" value="1"/>
</dbReference>
<dbReference type="GO" id="GO:0000706">
    <property type="term" value="P:meiotic DNA double-strand break processing"/>
    <property type="evidence" value="ECO:0007669"/>
    <property type="project" value="TreeGrafter"/>
</dbReference>
<feature type="domain" description="Spo11/DNA topoisomerase VI subunit A N-terminal" evidence="12">
    <location>
        <begin position="1030"/>
        <end position="1090"/>
    </location>
</feature>
<evidence type="ECO:0000259" key="12">
    <source>
        <dbReference type="Pfam" id="PF04406"/>
    </source>
</evidence>
<dbReference type="PRINTS" id="PR01550">
    <property type="entry name" value="TOP6AFAMILY"/>
</dbReference>
<dbReference type="InterPro" id="IPR036078">
    <property type="entry name" value="Spo11/TopoVI_A_sf"/>
</dbReference>
<feature type="region of interest" description="Disordered" evidence="11">
    <location>
        <begin position="950"/>
        <end position="992"/>
    </location>
</feature>
<feature type="region of interest" description="Disordered" evidence="11">
    <location>
        <begin position="1153"/>
        <end position="1173"/>
    </location>
</feature>
<evidence type="ECO:0000256" key="10">
    <source>
        <dbReference type="PROSITE-ProRule" id="PRU01385"/>
    </source>
</evidence>
<dbReference type="GO" id="GO:0007131">
    <property type="term" value="P:reciprocal meiotic recombination"/>
    <property type="evidence" value="ECO:0007669"/>
    <property type="project" value="TreeGrafter"/>
</dbReference>
<dbReference type="Gene3D" id="1.10.10.10">
    <property type="entry name" value="Winged helix-like DNA-binding domain superfamily/Winged helix DNA-binding domain"/>
    <property type="match status" value="1"/>
</dbReference>
<dbReference type="GO" id="GO:0003918">
    <property type="term" value="F:DNA topoisomerase type II (double strand cut, ATP-hydrolyzing) activity"/>
    <property type="evidence" value="ECO:0007669"/>
    <property type="project" value="UniProtKB-UniRule"/>
</dbReference>
<keyword evidence="8 10" id="KW-0238">DNA-binding</keyword>
<reference evidence="14" key="1">
    <citation type="journal article" date="2020" name="Fungal Divers.">
        <title>Resolving the Mortierellaceae phylogeny through synthesis of multi-gene phylogenetics and phylogenomics.</title>
        <authorList>
            <person name="Vandepol N."/>
            <person name="Liber J."/>
            <person name="Desiro A."/>
            <person name="Na H."/>
            <person name="Kennedy M."/>
            <person name="Barry K."/>
            <person name="Grigoriev I.V."/>
            <person name="Miller A.N."/>
            <person name="O'Donnell K."/>
            <person name="Stajich J.E."/>
            <person name="Bonito G."/>
        </authorList>
    </citation>
    <scope>NUCLEOTIDE SEQUENCE</scope>
    <source>
        <strain evidence="14">NRRL 2591</strain>
    </source>
</reference>
<feature type="domain" description="Topoisomerase 6 subunit A/Spo11 TOPRIM" evidence="13">
    <location>
        <begin position="1203"/>
        <end position="1251"/>
    </location>
</feature>
<evidence type="ECO:0000256" key="3">
    <source>
        <dbReference type="ARBA" id="ARBA00006559"/>
    </source>
</evidence>
<dbReference type="Pfam" id="PF21180">
    <property type="entry name" value="TOP6A-Spo11_Toprim"/>
    <property type="match status" value="2"/>
</dbReference>
<dbReference type="CDD" id="cd00223">
    <property type="entry name" value="TOPRIM_TopoIIB_SPO"/>
    <property type="match status" value="1"/>
</dbReference>
<keyword evidence="7 10" id="KW-0799">Topoisomerase</keyword>
<keyword evidence="6" id="KW-0460">Magnesium</keyword>
<dbReference type="EC" id="5.6.2.2" evidence="4"/>
<evidence type="ECO:0000256" key="6">
    <source>
        <dbReference type="ARBA" id="ARBA00022842"/>
    </source>
</evidence>
<dbReference type="GO" id="GO:0042138">
    <property type="term" value="P:meiotic DNA double-strand break formation"/>
    <property type="evidence" value="ECO:0007669"/>
    <property type="project" value="TreeGrafter"/>
</dbReference>
<comment type="catalytic activity">
    <reaction evidence="1 10">
        <text>ATP-dependent breakage, passage and rejoining of double-stranded DNA.</text>
        <dbReference type="EC" id="5.6.2.2"/>
    </reaction>
</comment>
<evidence type="ECO:0000256" key="7">
    <source>
        <dbReference type="ARBA" id="ARBA00023029"/>
    </source>
</evidence>
<comment type="similarity">
    <text evidence="3 10">Belongs to the TOP6A family.</text>
</comment>
<evidence type="ECO:0000256" key="1">
    <source>
        <dbReference type="ARBA" id="ARBA00000185"/>
    </source>
</evidence>
<evidence type="ECO:0000256" key="9">
    <source>
        <dbReference type="ARBA" id="ARBA00023235"/>
    </source>
</evidence>
<feature type="region of interest" description="Disordered" evidence="11">
    <location>
        <begin position="737"/>
        <end position="779"/>
    </location>
</feature>